<name>A0A8H4PJ05_9HYPO</name>
<feature type="transmembrane region" description="Helical" evidence="2">
    <location>
        <begin position="57"/>
        <end position="77"/>
    </location>
</feature>
<dbReference type="SUPFAM" id="SSF53448">
    <property type="entry name" value="Nucleotide-diphospho-sugar transferases"/>
    <property type="match status" value="1"/>
</dbReference>
<dbReference type="AlphaFoldDB" id="A0A8H4PJ05"/>
<dbReference type="GO" id="GO:0016747">
    <property type="term" value="F:acyltransferase activity, transferring groups other than amino-acyl groups"/>
    <property type="evidence" value="ECO:0007669"/>
    <property type="project" value="InterPro"/>
</dbReference>
<feature type="transmembrane region" description="Helical" evidence="2">
    <location>
        <begin position="107"/>
        <end position="130"/>
    </location>
</feature>
<feature type="transmembrane region" description="Helical" evidence="2">
    <location>
        <begin position="207"/>
        <end position="228"/>
    </location>
</feature>
<dbReference type="InterPro" id="IPR039367">
    <property type="entry name" value="Och1-like"/>
</dbReference>
<dbReference type="EMBL" id="JAADYS010001319">
    <property type="protein sequence ID" value="KAF4463712.1"/>
    <property type="molecule type" value="Genomic_DNA"/>
</dbReference>
<dbReference type="PANTHER" id="PTHR31834:SF8">
    <property type="entry name" value="TRANSFERASE, PUTATIVE (AFU_ORTHOLOGUE AFUA_6G14040)-RELATED"/>
    <property type="match status" value="1"/>
</dbReference>
<dbReference type="GO" id="GO:0000009">
    <property type="term" value="F:alpha-1,6-mannosyltransferase activity"/>
    <property type="evidence" value="ECO:0007669"/>
    <property type="project" value="InterPro"/>
</dbReference>
<feature type="transmembrane region" description="Helical" evidence="2">
    <location>
        <begin position="389"/>
        <end position="409"/>
    </location>
</feature>
<accession>A0A8H4PJ05</accession>
<keyword evidence="2" id="KW-1133">Transmembrane helix</keyword>
<evidence type="ECO:0000313" key="5">
    <source>
        <dbReference type="Proteomes" id="UP000554235"/>
    </source>
</evidence>
<organism evidence="4 5">
    <name type="scientific">Fusarium albosuccineum</name>
    <dbReference type="NCBI Taxonomy" id="1237068"/>
    <lineage>
        <taxon>Eukaryota</taxon>
        <taxon>Fungi</taxon>
        <taxon>Dikarya</taxon>
        <taxon>Ascomycota</taxon>
        <taxon>Pezizomycotina</taxon>
        <taxon>Sordariomycetes</taxon>
        <taxon>Hypocreomycetidae</taxon>
        <taxon>Hypocreales</taxon>
        <taxon>Nectriaceae</taxon>
        <taxon>Fusarium</taxon>
        <taxon>Fusarium decemcellulare species complex</taxon>
    </lineage>
</organism>
<evidence type="ECO:0000259" key="3">
    <source>
        <dbReference type="Pfam" id="PF01757"/>
    </source>
</evidence>
<keyword evidence="2" id="KW-0472">Membrane</keyword>
<dbReference type="OrthoDB" id="409543at2759"/>
<dbReference type="InterPro" id="IPR029044">
    <property type="entry name" value="Nucleotide-diphossugar_trans"/>
</dbReference>
<dbReference type="InterPro" id="IPR002656">
    <property type="entry name" value="Acyl_transf_3_dom"/>
</dbReference>
<reference evidence="4 5" key="1">
    <citation type="submission" date="2020-01" db="EMBL/GenBank/DDBJ databases">
        <title>Identification and distribution of gene clusters putatively required for synthesis of sphingolipid metabolism inhibitors in phylogenetically diverse species of the filamentous fungus Fusarium.</title>
        <authorList>
            <person name="Kim H.-S."/>
            <person name="Busman M."/>
            <person name="Brown D.W."/>
            <person name="Divon H."/>
            <person name="Uhlig S."/>
            <person name="Proctor R.H."/>
        </authorList>
    </citation>
    <scope>NUCLEOTIDE SEQUENCE [LARGE SCALE GENOMIC DNA]</scope>
    <source>
        <strain evidence="4 5">NRRL 20459</strain>
    </source>
</reference>
<dbReference type="Proteomes" id="UP000554235">
    <property type="component" value="Unassembled WGS sequence"/>
</dbReference>
<gene>
    <name evidence="4" type="ORF">FALBO_9466</name>
</gene>
<evidence type="ECO:0000313" key="4">
    <source>
        <dbReference type="EMBL" id="KAF4463712.1"/>
    </source>
</evidence>
<sequence>MTAKKEGNLQWVEGLRGIASTLVWITHVSRAFDYDLYSPTSGEGLTPRLLQLPFLRILIQGRLGVIIFIYVTGYVCALKPLGLFRQGNYEEGWASISKSTLRRLPRLAYPSIMATTISWAVAQLGLYQVAKQTDSYYLSQTAPEKLPILSAMRNLFINIVNTWTGAGNKYDVHQGTLFVLLKGGVFVLLFISATAKVRSQFRMGAALVVWGYYWYCAEPYFMQFWWGVLMNDLHNSRLFLRISRAESGFLLVLASFFMITGLYIASYPESNIERATWSDWQHRTLSMILPKESEFPKFASGLGFDLVTIGGALIPSYKGLLSHPILLWLGRQSFAVYLLHEFIGSKALKAFQVNLGGAPIMTPTLVSQSPLKLHNHVLLRARGPSQVRLLRRVCLCAATAMLILLWLPMGLPINIQKPHLAQYYSPSLQNPQAISQGQFPRKIWQTWYHIPPFFEKQEMERVRSWTESNPEWRWEVLTNANELEYVEDHFGPRGFNRPDIVEFFRTVNSKIVKSDLLRYLIMYVEGGLYADIDVEALKPIHEFIPDGFDEADIDLVIGIEADEPTFKDHPILGLVSRSFCQWTFLCKPQLPVMIGMVDSAMARIHTLAKEQGVPISEVKMDFYQVIGSSGPGLFTDVIMQYMDENRSRDSPITWDDFHQMDEATLVSRVLVLPVQAFAAAQTHSRSGTSHEVPAALIKHHYGASNWTSQHARFKHPVYGEVERCLFDNACVNQWDRNVGTYKYYFSKEKFD</sequence>
<keyword evidence="5" id="KW-1185">Reference proteome</keyword>
<dbReference type="Gene3D" id="3.90.550.20">
    <property type="match status" value="1"/>
</dbReference>
<keyword evidence="2" id="KW-0812">Transmembrane</keyword>
<protein>
    <submittedName>
        <fullName evidence="4">Hard surface induced 3</fullName>
    </submittedName>
</protein>
<dbReference type="PANTHER" id="PTHR31834">
    <property type="entry name" value="INITIATION-SPECIFIC ALPHA-1,6-MANNOSYLTRANSFERASE"/>
    <property type="match status" value="1"/>
</dbReference>
<dbReference type="Pfam" id="PF01757">
    <property type="entry name" value="Acyl_transf_3"/>
    <property type="match status" value="1"/>
</dbReference>
<comment type="caution">
    <text evidence="4">The sequence shown here is derived from an EMBL/GenBank/DDBJ whole genome shotgun (WGS) entry which is preliminary data.</text>
</comment>
<dbReference type="GO" id="GO:0000136">
    <property type="term" value="C:mannan polymerase complex"/>
    <property type="evidence" value="ECO:0007669"/>
    <property type="project" value="TreeGrafter"/>
</dbReference>
<proteinExistence type="inferred from homology"/>
<comment type="similarity">
    <text evidence="1">Belongs to the glycosyltransferase 32 family.</text>
</comment>
<dbReference type="FunFam" id="3.90.550.20:FF:000004">
    <property type="entry name" value="Glycosyltransferase family 32 protein"/>
    <property type="match status" value="1"/>
</dbReference>
<dbReference type="InterPro" id="IPR007577">
    <property type="entry name" value="GlycoTrfase_DXD_sugar-bd_CS"/>
</dbReference>
<feature type="transmembrane region" description="Helical" evidence="2">
    <location>
        <begin position="248"/>
        <end position="265"/>
    </location>
</feature>
<evidence type="ECO:0000256" key="1">
    <source>
        <dbReference type="ARBA" id="ARBA00009003"/>
    </source>
</evidence>
<feature type="transmembrane region" description="Helical" evidence="2">
    <location>
        <begin position="177"/>
        <end position="195"/>
    </location>
</feature>
<dbReference type="GO" id="GO:0006487">
    <property type="term" value="P:protein N-linked glycosylation"/>
    <property type="evidence" value="ECO:0007669"/>
    <property type="project" value="TreeGrafter"/>
</dbReference>
<evidence type="ECO:0000256" key="2">
    <source>
        <dbReference type="SAM" id="Phobius"/>
    </source>
</evidence>
<feature type="domain" description="Acyltransferase 3" evidence="3">
    <location>
        <begin position="10"/>
        <end position="344"/>
    </location>
</feature>
<dbReference type="Pfam" id="PF04488">
    <property type="entry name" value="Gly_transf_sug"/>
    <property type="match status" value="1"/>
</dbReference>